<evidence type="ECO:0000256" key="9">
    <source>
        <dbReference type="ARBA" id="ARBA00022842"/>
    </source>
</evidence>
<keyword evidence="8 10" id="KW-0378">Hydrolase</keyword>
<comment type="function">
    <text evidence="10">Endonuclease that specifically degrades the RNA of RNA-DNA hybrids.</text>
</comment>
<keyword evidence="10" id="KW-0963">Cytoplasm</keyword>
<evidence type="ECO:0000256" key="2">
    <source>
        <dbReference type="ARBA" id="ARBA00005300"/>
    </source>
</evidence>
<dbReference type="Gene3D" id="3.30.420.10">
    <property type="entry name" value="Ribonuclease H-like superfamily/Ribonuclease H"/>
    <property type="match status" value="1"/>
</dbReference>
<feature type="binding site" evidence="10">
    <location>
        <position position="148"/>
    </location>
    <ligand>
        <name>Mg(2+)</name>
        <dbReference type="ChEBI" id="CHEBI:18420"/>
        <label>2</label>
    </ligand>
</feature>
<feature type="binding site" evidence="10">
    <location>
        <position position="83"/>
    </location>
    <ligand>
        <name>Mg(2+)</name>
        <dbReference type="ChEBI" id="CHEBI:18420"/>
        <label>1</label>
    </ligand>
</feature>
<feature type="binding site" evidence="10">
    <location>
        <position position="19"/>
    </location>
    <ligand>
        <name>Mg(2+)</name>
        <dbReference type="ChEBI" id="CHEBI:18420"/>
        <label>1</label>
    </ligand>
</feature>
<evidence type="ECO:0000259" key="11">
    <source>
        <dbReference type="PROSITE" id="PS50879"/>
    </source>
</evidence>
<evidence type="ECO:0000256" key="4">
    <source>
        <dbReference type="ARBA" id="ARBA00012180"/>
    </source>
</evidence>
<dbReference type="CDD" id="cd09278">
    <property type="entry name" value="RNase_HI_prokaryote_like"/>
    <property type="match status" value="1"/>
</dbReference>
<keyword evidence="13" id="KW-1185">Reference proteome</keyword>
<dbReference type="EC" id="3.1.26.4" evidence="4 10"/>
<comment type="caution">
    <text evidence="12">The sequence shown here is derived from an EMBL/GenBank/DDBJ whole genome shotgun (WGS) entry which is preliminary data.</text>
</comment>
<comment type="subunit">
    <text evidence="3 10">Monomer.</text>
</comment>
<dbReference type="PROSITE" id="PS50879">
    <property type="entry name" value="RNASE_H_1"/>
    <property type="match status" value="1"/>
</dbReference>
<evidence type="ECO:0000256" key="8">
    <source>
        <dbReference type="ARBA" id="ARBA00022801"/>
    </source>
</evidence>
<evidence type="ECO:0000256" key="3">
    <source>
        <dbReference type="ARBA" id="ARBA00011245"/>
    </source>
</evidence>
<sequence length="162" mass="18022">MNLEPSDPEPLKDVTIYTDGACSGNPGPGGWGATLVYGTPPDTITRDLKGAEPETTNNRMELTAAAEALEALQEPCRVRLHSDSAYLINAFKDRWMDGWVRRGWKKADKKPVLNRDLWERLMAQDERHDVAWVKVKGHAGVPLNEHVDGLAVGAMRTMMAER</sequence>
<dbReference type="InterPro" id="IPR036397">
    <property type="entry name" value="RNaseH_sf"/>
</dbReference>
<organism evidence="12 13">
    <name type="scientific">Rubrivirga litoralis</name>
    <dbReference type="NCBI Taxonomy" id="3075598"/>
    <lineage>
        <taxon>Bacteria</taxon>
        <taxon>Pseudomonadati</taxon>
        <taxon>Rhodothermota</taxon>
        <taxon>Rhodothermia</taxon>
        <taxon>Rhodothermales</taxon>
        <taxon>Rubricoccaceae</taxon>
        <taxon>Rubrivirga</taxon>
    </lineage>
</organism>
<evidence type="ECO:0000256" key="1">
    <source>
        <dbReference type="ARBA" id="ARBA00000077"/>
    </source>
</evidence>
<dbReference type="SUPFAM" id="SSF53098">
    <property type="entry name" value="Ribonuclease H-like"/>
    <property type="match status" value="1"/>
</dbReference>
<comment type="catalytic activity">
    <reaction evidence="1 10">
        <text>Endonucleolytic cleavage to 5'-phosphomonoester.</text>
        <dbReference type="EC" id="3.1.26.4"/>
    </reaction>
</comment>
<dbReference type="InterPro" id="IPR022892">
    <property type="entry name" value="RNaseHI"/>
</dbReference>
<dbReference type="InterPro" id="IPR050092">
    <property type="entry name" value="RNase_H"/>
</dbReference>
<keyword evidence="5 10" id="KW-0540">Nuclease</keyword>
<keyword evidence="9 10" id="KW-0460">Magnesium</keyword>
<keyword evidence="6 10" id="KW-0479">Metal-binding</keyword>
<comment type="similarity">
    <text evidence="2 10">Belongs to the RNase H family.</text>
</comment>
<name>A0ABU3BQS5_9BACT</name>
<gene>
    <name evidence="10 12" type="primary">rnhA</name>
    <name evidence="12" type="ORF">RM540_07700</name>
</gene>
<dbReference type="RefSeq" id="WP_311662973.1">
    <property type="nucleotide sequence ID" value="NZ_JAVRHT010000014.1"/>
</dbReference>
<dbReference type="Pfam" id="PF00075">
    <property type="entry name" value="RNase_H"/>
    <property type="match status" value="1"/>
</dbReference>
<keyword evidence="7 10" id="KW-0255">Endonuclease</keyword>
<evidence type="ECO:0000313" key="12">
    <source>
        <dbReference type="EMBL" id="MDT0631632.1"/>
    </source>
</evidence>
<evidence type="ECO:0000313" key="13">
    <source>
        <dbReference type="Proteomes" id="UP001267426"/>
    </source>
</evidence>
<dbReference type="HAMAP" id="MF_00042">
    <property type="entry name" value="RNase_H"/>
    <property type="match status" value="1"/>
</dbReference>
<comment type="subcellular location">
    <subcellularLocation>
        <location evidence="10">Cytoplasm</location>
    </subcellularLocation>
</comment>
<evidence type="ECO:0000256" key="5">
    <source>
        <dbReference type="ARBA" id="ARBA00022722"/>
    </source>
</evidence>
<dbReference type="InterPro" id="IPR012337">
    <property type="entry name" value="RNaseH-like_sf"/>
</dbReference>
<evidence type="ECO:0000256" key="6">
    <source>
        <dbReference type="ARBA" id="ARBA00022723"/>
    </source>
</evidence>
<dbReference type="GO" id="GO:0004523">
    <property type="term" value="F:RNA-DNA hybrid ribonuclease activity"/>
    <property type="evidence" value="ECO:0007669"/>
    <property type="project" value="UniProtKB-EC"/>
</dbReference>
<dbReference type="PANTHER" id="PTHR10642">
    <property type="entry name" value="RIBONUCLEASE H1"/>
    <property type="match status" value="1"/>
</dbReference>
<dbReference type="InterPro" id="IPR002156">
    <property type="entry name" value="RNaseH_domain"/>
</dbReference>
<protein>
    <recommendedName>
        <fullName evidence="4 10">Ribonuclease H</fullName>
        <shortName evidence="10">RNase H</shortName>
        <ecNumber evidence="4 10">3.1.26.4</ecNumber>
    </recommendedName>
</protein>
<evidence type="ECO:0000256" key="10">
    <source>
        <dbReference type="HAMAP-Rule" id="MF_00042"/>
    </source>
</evidence>
<evidence type="ECO:0000256" key="7">
    <source>
        <dbReference type="ARBA" id="ARBA00022759"/>
    </source>
</evidence>
<reference evidence="12 13" key="1">
    <citation type="submission" date="2023-09" db="EMBL/GenBank/DDBJ databases">
        <authorList>
            <person name="Rey-Velasco X."/>
        </authorList>
    </citation>
    <scope>NUCLEOTIDE SEQUENCE [LARGE SCALE GENOMIC DNA]</scope>
    <source>
        <strain evidence="12 13">F394</strain>
    </source>
</reference>
<feature type="binding site" evidence="10">
    <location>
        <position position="19"/>
    </location>
    <ligand>
        <name>Mg(2+)</name>
        <dbReference type="ChEBI" id="CHEBI:18420"/>
        <label>2</label>
    </ligand>
</feature>
<dbReference type="NCBIfam" id="NF001236">
    <property type="entry name" value="PRK00203.1"/>
    <property type="match status" value="1"/>
</dbReference>
<dbReference type="Proteomes" id="UP001267426">
    <property type="component" value="Unassembled WGS sequence"/>
</dbReference>
<accession>A0ABU3BQS5</accession>
<feature type="domain" description="RNase H type-1" evidence="11">
    <location>
        <begin position="10"/>
        <end position="156"/>
    </location>
</feature>
<proteinExistence type="inferred from homology"/>
<dbReference type="EMBL" id="JAVRHT010000014">
    <property type="protein sequence ID" value="MDT0631632.1"/>
    <property type="molecule type" value="Genomic_DNA"/>
</dbReference>
<comment type="cofactor">
    <cofactor evidence="10">
        <name>Mg(2+)</name>
        <dbReference type="ChEBI" id="CHEBI:18420"/>
    </cofactor>
    <text evidence="10">Binds 1 Mg(2+) ion per subunit. May bind a second metal ion at a regulatory site, or after substrate binding.</text>
</comment>
<feature type="binding site" evidence="10">
    <location>
        <position position="61"/>
    </location>
    <ligand>
        <name>Mg(2+)</name>
        <dbReference type="ChEBI" id="CHEBI:18420"/>
        <label>1</label>
    </ligand>
</feature>
<dbReference type="PANTHER" id="PTHR10642:SF26">
    <property type="entry name" value="RIBONUCLEASE H1"/>
    <property type="match status" value="1"/>
</dbReference>